<dbReference type="SMART" id="SM00448">
    <property type="entry name" value="REC"/>
    <property type="match status" value="1"/>
</dbReference>
<dbReference type="InterPro" id="IPR050595">
    <property type="entry name" value="Bact_response_regulator"/>
</dbReference>
<dbReference type="Proteomes" id="UP001629462">
    <property type="component" value="Unassembled WGS sequence"/>
</dbReference>
<proteinExistence type="predicted"/>
<keyword evidence="1 2" id="KW-0597">Phosphoprotein</keyword>
<dbReference type="InterPro" id="IPR011006">
    <property type="entry name" value="CheY-like_superfamily"/>
</dbReference>
<dbReference type="PANTHER" id="PTHR44591:SF3">
    <property type="entry name" value="RESPONSE REGULATORY DOMAIN-CONTAINING PROTEIN"/>
    <property type="match status" value="1"/>
</dbReference>
<comment type="caution">
    <text evidence="4">The sequence shown here is derived from an EMBL/GenBank/DDBJ whole genome shotgun (WGS) entry which is preliminary data.</text>
</comment>
<dbReference type="RefSeq" id="WP_408164378.1">
    <property type="nucleotide sequence ID" value="NZ_JAQQDB010000079.1"/>
</dbReference>
<name>A0ABW9CXE6_9BURK</name>
<dbReference type="InterPro" id="IPR001789">
    <property type="entry name" value="Sig_transdc_resp-reg_receiver"/>
</dbReference>
<dbReference type="Pfam" id="PF00072">
    <property type="entry name" value="Response_reg"/>
    <property type="match status" value="1"/>
</dbReference>
<gene>
    <name evidence="4" type="ORF">PQR08_38000</name>
</gene>
<evidence type="ECO:0000313" key="5">
    <source>
        <dbReference type="Proteomes" id="UP001629462"/>
    </source>
</evidence>
<keyword evidence="5" id="KW-1185">Reference proteome</keyword>
<dbReference type="SUPFAM" id="SSF52172">
    <property type="entry name" value="CheY-like"/>
    <property type="match status" value="1"/>
</dbReference>
<feature type="domain" description="Response regulatory" evidence="3">
    <location>
        <begin position="9"/>
        <end position="120"/>
    </location>
</feature>
<evidence type="ECO:0000313" key="4">
    <source>
        <dbReference type="EMBL" id="MFM0523219.1"/>
    </source>
</evidence>
<dbReference type="PROSITE" id="PS50110">
    <property type="entry name" value="RESPONSE_REGULATORY"/>
    <property type="match status" value="1"/>
</dbReference>
<evidence type="ECO:0000259" key="3">
    <source>
        <dbReference type="PROSITE" id="PS50110"/>
    </source>
</evidence>
<dbReference type="Gene3D" id="3.40.50.2300">
    <property type="match status" value="1"/>
</dbReference>
<reference evidence="4 5" key="1">
    <citation type="journal article" date="2024" name="Chem. Sci.">
        <title>Discovery of megapolipeptins by genome mining of a Burkholderiales bacteria collection.</title>
        <authorList>
            <person name="Paulo B.S."/>
            <person name="Recchia M.J.J."/>
            <person name="Lee S."/>
            <person name="Fergusson C.H."/>
            <person name="Romanowski S.B."/>
            <person name="Hernandez A."/>
            <person name="Krull N."/>
            <person name="Liu D.Y."/>
            <person name="Cavanagh H."/>
            <person name="Bos A."/>
            <person name="Gray C.A."/>
            <person name="Murphy B.T."/>
            <person name="Linington R.G."/>
            <person name="Eustaquio A.S."/>
        </authorList>
    </citation>
    <scope>NUCLEOTIDE SEQUENCE [LARGE SCALE GENOMIC DNA]</scope>
    <source>
        <strain evidence="4 5">RL17-374-BIF-D</strain>
    </source>
</reference>
<dbReference type="PANTHER" id="PTHR44591">
    <property type="entry name" value="STRESS RESPONSE REGULATOR PROTEIN 1"/>
    <property type="match status" value="1"/>
</dbReference>
<organism evidence="4 5">
    <name type="scientific">Caballeronia jiangsuensis</name>
    <dbReference type="NCBI Taxonomy" id="1458357"/>
    <lineage>
        <taxon>Bacteria</taxon>
        <taxon>Pseudomonadati</taxon>
        <taxon>Pseudomonadota</taxon>
        <taxon>Betaproteobacteria</taxon>
        <taxon>Burkholderiales</taxon>
        <taxon>Burkholderiaceae</taxon>
        <taxon>Caballeronia</taxon>
    </lineage>
</organism>
<evidence type="ECO:0000256" key="1">
    <source>
        <dbReference type="ARBA" id="ARBA00022553"/>
    </source>
</evidence>
<evidence type="ECO:0000256" key="2">
    <source>
        <dbReference type="PROSITE-ProRule" id="PRU00169"/>
    </source>
</evidence>
<feature type="modified residue" description="4-aspartylphosphate" evidence="2">
    <location>
        <position position="58"/>
    </location>
</feature>
<accession>A0ABW9CXE6</accession>
<sequence>MSTIKRPPFVLLIDDEHDTRSVWCMVLELEGITAMSAANGEDGLAKAITRIPDLIITDFMMPGIDGLEVCRRVRADERLHDVPLILWSAARGIEARGIADLVVEKPVQIETMLLHVHSLVRGAGGV</sequence>
<dbReference type="EMBL" id="JAQQDB010000079">
    <property type="protein sequence ID" value="MFM0523219.1"/>
    <property type="molecule type" value="Genomic_DNA"/>
</dbReference>
<protein>
    <submittedName>
        <fullName evidence="4">Response regulator</fullName>
    </submittedName>
</protein>